<organism evidence="2 3">
    <name type="scientific">Rubricoccus marinus</name>
    <dbReference type="NCBI Taxonomy" id="716817"/>
    <lineage>
        <taxon>Bacteria</taxon>
        <taxon>Pseudomonadati</taxon>
        <taxon>Rhodothermota</taxon>
        <taxon>Rhodothermia</taxon>
        <taxon>Rhodothermales</taxon>
        <taxon>Rubricoccaceae</taxon>
        <taxon>Rubricoccus</taxon>
    </lineage>
</organism>
<dbReference type="InParanoid" id="A0A259U3G9"/>
<proteinExistence type="predicted"/>
<accession>A0A259U3G9</accession>
<feature type="region of interest" description="Disordered" evidence="1">
    <location>
        <begin position="1"/>
        <end position="20"/>
    </location>
</feature>
<dbReference type="AlphaFoldDB" id="A0A259U3G9"/>
<dbReference type="EMBL" id="MQWB01000001">
    <property type="protein sequence ID" value="OZC04549.1"/>
    <property type="molecule type" value="Genomic_DNA"/>
</dbReference>
<dbReference type="InterPro" id="IPR046732">
    <property type="entry name" value="DUF6624"/>
</dbReference>
<evidence type="ECO:0000313" key="2">
    <source>
        <dbReference type="EMBL" id="OZC04549.1"/>
    </source>
</evidence>
<dbReference type="Pfam" id="PF20329">
    <property type="entry name" value="DUF6624"/>
    <property type="match status" value="1"/>
</dbReference>
<evidence type="ECO:0000256" key="1">
    <source>
        <dbReference type="SAM" id="MobiDB-lite"/>
    </source>
</evidence>
<name>A0A259U3G9_9BACT</name>
<keyword evidence="3" id="KW-1185">Reference proteome</keyword>
<evidence type="ECO:0000313" key="3">
    <source>
        <dbReference type="Proteomes" id="UP000216446"/>
    </source>
</evidence>
<comment type="caution">
    <text evidence="2">The sequence shown here is derived from an EMBL/GenBank/DDBJ whole genome shotgun (WGS) entry which is preliminary data.</text>
</comment>
<reference evidence="2 3" key="1">
    <citation type="submission" date="2016-11" db="EMBL/GenBank/DDBJ databases">
        <title>Study of marine rhodopsin-containing bacteria.</title>
        <authorList>
            <person name="Yoshizawa S."/>
            <person name="Kumagai Y."/>
            <person name="Kogure K."/>
        </authorList>
    </citation>
    <scope>NUCLEOTIDE SEQUENCE [LARGE SCALE GENOMIC DNA]</scope>
    <source>
        <strain evidence="2 3">SG-29</strain>
    </source>
</reference>
<gene>
    <name evidence="2" type="ORF">BSZ36_02465</name>
</gene>
<sequence length="194" mass="20415">MLALPAAAQSSPEASGATDPALRSELLSMYEADQAIRQRLIEAGIAEPDSALLAEMVATDAAHLARVVEIVDVHGWPGAALVGMDGSNAAFMILQHGDTATQERLLPLVEAAYRSGDLHGQSYALLLDRVLVGKGEPQVYGTQAGFGAEGEILVSPLADPETVDARRAEVGLPPLAEYLAMLESFYFPEATGTE</sequence>
<protein>
    <submittedName>
        <fullName evidence="2">Uncharacterized protein</fullName>
    </submittedName>
</protein>
<dbReference type="Proteomes" id="UP000216446">
    <property type="component" value="Unassembled WGS sequence"/>
</dbReference>